<reference evidence="4" key="1">
    <citation type="submission" date="2025-08" db="UniProtKB">
        <authorList>
            <consortium name="RefSeq"/>
        </authorList>
    </citation>
    <scope>IDENTIFICATION</scope>
    <source>
        <tissue evidence="4">Whole body</tissue>
    </source>
</reference>
<name>A0A6J1QQ16_9HYME</name>
<sequence>MQKDEERGRKGSRKDKLMERERSNSTSILEFTYDKRKRDELERQTAEIFKRSNMMDRTPPGEKRLKEKERDTEENGKRKSEEGAMIALLRELKEEMASTRIEIRELKESWKAKEERMEKKIEELEERVKELERQGAGGKGRLEEKIEEITEKVKERIGRQGGKGESTGDVGEEVRRLKRIMDEREKKERRNNITIRGLRKGKSSLKEEAKEFLGKEFGIIKENVKGVQVVGREGKEIIIVEMEDWEGKETIMKRKSKLFGGNIFIDHDLTKEEREVQRLLRERARKERVEGKKVKVGYRKMYIENEMYVWNEEAEEIRKRENFQKSAERKE</sequence>
<protein>
    <submittedName>
        <fullName evidence="4">Uncharacterized protein PF11_0207-like</fullName>
    </submittedName>
</protein>
<dbReference type="OrthoDB" id="7700068at2759"/>
<gene>
    <name evidence="4" type="primary">LOC112462789</name>
</gene>
<dbReference type="RefSeq" id="XP_024884582.1">
    <property type="nucleotide sequence ID" value="XM_025028814.1"/>
</dbReference>
<feature type="region of interest" description="Disordered" evidence="2">
    <location>
        <begin position="47"/>
        <end position="82"/>
    </location>
</feature>
<keyword evidence="1" id="KW-0175">Coiled coil</keyword>
<dbReference type="GeneID" id="112462789"/>
<feature type="coiled-coil region" evidence="1">
    <location>
        <begin position="89"/>
        <end position="141"/>
    </location>
</feature>
<feature type="region of interest" description="Disordered" evidence="2">
    <location>
        <begin position="1"/>
        <end position="27"/>
    </location>
</feature>
<dbReference type="AlphaFoldDB" id="A0A6J1QQ16"/>
<feature type="compositionally biased region" description="Basic and acidic residues" evidence="2">
    <location>
        <begin position="1"/>
        <end position="23"/>
    </location>
</feature>
<keyword evidence="3" id="KW-1185">Reference proteome</keyword>
<dbReference type="Proteomes" id="UP000504618">
    <property type="component" value="Unplaced"/>
</dbReference>
<evidence type="ECO:0000313" key="4">
    <source>
        <dbReference type="RefSeq" id="XP_024884582.1"/>
    </source>
</evidence>
<evidence type="ECO:0000256" key="2">
    <source>
        <dbReference type="SAM" id="MobiDB-lite"/>
    </source>
</evidence>
<accession>A0A6J1QQ16</accession>
<evidence type="ECO:0000313" key="3">
    <source>
        <dbReference type="Proteomes" id="UP000504618"/>
    </source>
</evidence>
<proteinExistence type="predicted"/>
<organism evidence="3 4">
    <name type="scientific">Temnothorax curvispinosus</name>
    <dbReference type="NCBI Taxonomy" id="300111"/>
    <lineage>
        <taxon>Eukaryota</taxon>
        <taxon>Metazoa</taxon>
        <taxon>Ecdysozoa</taxon>
        <taxon>Arthropoda</taxon>
        <taxon>Hexapoda</taxon>
        <taxon>Insecta</taxon>
        <taxon>Pterygota</taxon>
        <taxon>Neoptera</taxon>
        <taxon>Endopterygota</taxon>
        <taxon>Hymenoptera</taxon>
        <taxon>Apocrita</taxon>
        <taxon>Aculeata</taxon>
        <taxon>Formicoidea</taxon>
        <taxon>Formicidae</taxon>
        <taxon>Myrmicinae</taxon>
        <taxon>Temnothorax</taxon>
    </lineage>
</organism>
<evidence type="ECO:0000256" key="1">
    <source>
        <dbReference type="SAM" id="Coils"/>
    </source>
</evidence>